<reference evidence="4 5" key="1">
    <citation type="submission" date="2019-10" db="EMBL/GenBank/DDBJ databases">
        <title>Georgenia wutianyii sp. nov. and Georgenia yuyongxinii sp. nov. isolated from plateau pika (Ochotona curzoniae) in the Qinghai-Tibet plateau of China.</title>
        <authorList>
            <person name="Tian Z."/>
        </authorList>
    </citation>
    <scope>NUCLEOTIDE SEQUENCE [LARGE SCALE GENOMIC DNA]</scope>
    <source>
        <strain evidence="4 5">JCM 19765</strain>
    </source>
</reference>
<dbReference type="SUPFAM" id="SSF46689">
    <property type="entry name" value="Homeodomain-like"/>
    <property type="match status" value="1"/>
</dbReference>
<dbReference type="InterPro" id="IPR009057">
    <property type="entry name" value="Homeodomain-like_sf"/>
</dbReference>
<keyword evidence="5" id="KW-1185">Reference proteome</keyword>
<comment type="caution">
    <text evidence="4">The sequence shown here is derived from an EMBL/GenBank/DDBJ whole genome shotgun (WGS) entry which is preliminary data.</text>
</comment>
<evidence type="ECO:0000256" key="2">
    <source>
        <dbReference type="PROSITE-ProRule" id="PRU00335"/>
    </source>
</evidence>
<dbReference type="InterPro" id="IPR001647">
    <property type="entry name" value="HTH_TetR"/>
</dbReference>
<evidence type="ECO:0000259" key="3">
    <source>
        <dbReference type="PROSITE" id="PS50977"/>
    </source>
</evidence>
<dbReference type="InterPro" id="IPR050109">
    <property type="entry name" value="HTH-type_TetR-like_transc_reg"/>
</dbReference>
<keyword evidence="1 2" id="KW-0238">DNA-binding</keyword>
<dbReference type="RefSeq" id="WP_152194629.1">
    <property type="nucleotide sequence ID" value="NZ_VUKD01000002.1"/>
</dbReference>
<dbReference type="Pfam" id="PF00440">
    <property type="entry name" value="TetR_N"/>
    <property type="match status" value="1"/>
</dbReference>
<dbReference type="PANTHER" id="PTHR30055">
    <property type="entry name" value="HTH-TYPE TRANSCRIPTIONAL REGULATOR RUTR"/>
    <property type="match status" value="1"/>
</dbReference>
<evidence type="ECO:0000313" key="5">
    <source>
        <dbReference type="Proteomes" id="UP000437709"/>
    </source>
</evidence>
<dbReference type="PANTHER" id="PTHR30055:SF231">
    <property type="entry name" value="TRANSCRIPTIONAL REGULATORY PROTEIN (PROBABLY DEOR-FAMILY)-RELATED"/>
    <property type="match status" value="1"/>
</dbReference>
<dbReference type="GO" id="GO:0003700">
    <property type="term" value="F:DNA-binding transcription factor activity"/>
    <property type="evidence" value="ECO:0007669"/>
    <property type="project" value="TreeGrafter"/>
</dbReference>
<dbReference type="OrthoDB" id="6929199at2"/>
<accession>A0A6N7ENW3</accession>
<dbReference type="EMBL" id="WHPC01000069">
    <property type="protein sequence ID" value="MPV38225.1"/>
    <property type="molecule type" value="Genomic_DNA"/>
</dbReference>
<dbReference type="InterPro" id="IPR041583">
    <property type="entry name" value="TetR_C_31"/>
</dbReference>
<sequence>MAGRTVPGRSGKGARRRTSIVEAAAATVLAEGPEAVTHRAVAERAGCSLSATTYYFSGLDDLLGAAGSLVVTRWVEHAEKVRDSLPDPARRTSPPTRAETVAAVTDALLPESGQVRGHYQQLLSAGGAPAVAKAYGTGRARLDAVVDEVLARLGSSCPPALAVAVVDGAVVSALSEGRDVRRTVAAMLEHVL</sequence>
<feature type="DNA-binding region" description="H-T-H motif" evidence="2">
    <location>
        <begin position="37"/>
        <end position="56"/>
    </location>
</feature>
<feature type="domain" description="HTH tetR-type" evidence="3">
    <location>
        <begin position="14"/>
        <end position="74"/>
    </location>
</feature>
<dbReference type="GO" id="GO:0000976">
    <property type="term" value="F:transcription cis-regulatory region binding"/>
    <property type="evidence" value="ECO:0007669"/>
    <property type="project" value="TreeGrafter"/>
</dbReference>
<dbReference type="Proteomes" id="UP000437709">
    <property type="component" value="Unassembled WGS sequence"/>
</dbReference>
<evidence type="ECO:0000256" key="1">
    <source>
        <dbReference type="ARBA" id="ARBA00023125"/>
    </source>
</evidence>
<protein>
    <submittedName>
        <fullName evidence="4">TetR family transcriptional regulator</fullName>
    </submittedName>
</protein>
<name>A0A6N7ENW3_9MICO</name>
<proteinExistence type="predicted"/>
<gene>
    <name evidence="4" type="ORF">GB881_14415</name>
</gene>
<dbReference type="Gene3D" id="1.10.357.10">
    <property type="entry name" value="Tetracycline Repressor, domain 2"/>
    <property type="match status" value="1"/>
</dbReference>
<dbReference type="PROSITE" id="PS50977">
    <property type="entry name" value="HTH_TETR_2"/>
    <property type="match status" value="1"/>
</dbReference>
<organism evidence="4 5">
    <name type="scientific">Georgenia subflava</name>
    <dbReference type="NCBI Taxonomy" id="1622177"/>
    <lineage>
        <taxon>Bacteria</taxon>
        <taxon>Bacillati</taxon>
        <taxon>Actinomycetota</taxon>
        <taxon>Actinomycetes</taxon>
        <taxon>Micrococcales</taxon>
        <taxon>Bogoriellaceae</taxon>
        <taxon>Georgenia</taxon>
    </lineage>
</organism>
<evidence type="ECO:0000313" key="4">
    <source>
        <dbReference type="EMBL" id="MPV38225.1"/>
    </source>
</evidence>
<dbReference type="AlphaFoldDB" id="A0A6N7ENW3"/>
<dbReference type="Pfam" id="PF17940">
    <property type="entry name" value="TetR_C_31"/>
    <property type="match status" value="1"/>
</dbReference>